<name>A0A9P3PKB3_LYOSH</name>
<dbReference type="OrthoDB" id="18574at2759"/>
<organism evidence="10 11">
    <name type="scientific">Lyophyllum shimeji</name>
    <name type="common">Hon-shimeji</name>
    <name type="synonym">Tricholoma shimeji</name>
    <dbReference type="NCBI Taxonomy" id="47721"/>
    <lineage>
        <taxon>Eukaryota</taxon>
        <taxon>Fungi</taxon>
        <taxon>Dikarya</taxon>
        <taxon>Basidiomycota</taxon>
        <taxon>Agaricomycotina</taxon>
        <taxon>Agaricomycetes</taxon>
        <taxon>Agaricomycetidae</taxon>
        <taxon>Agaricales</taxon>
        <taxon>Tricholomatineae</taxon>
        <taxon>Lyophyllaceae</taxon>
        <taxon>Lyophyllum</taxon>
    </lineage>
</organism>
<evidence type="ECO:0000256" key="4">
    <source>
        <dbReference type="ARBA" id="ARBA00022692"/>
    </source>
</evidence>
<evidence type="ECO:0000313" key="11">
    <source>
        <dbReference type="Proteomes" id="UP001063166"/>
    </source>
</evidence>
<accession>A0A9P3PKB3</accession>
<sequence>MTSTLPPLVQAFSGAIGSASANLLTYPLDLVTTRVQLDPPQNVTKQRGIPRALEILQQIIRRHGISALYRGLWTDTGATFLSNFLYFYFYSFLRSLSTRRFVALRPAGKSGGMPPHKPTMLEELLLGFIAGVASRAVSTPLNIITLRLQVEGATYNHNGDKEGYGVETSKNGGMVAAVKHIYNDSGLAGFWRGFETTMLLSLNPSITLACFQLFRRFLAFFRSSSGRNPILAIKEAADKGSPGAEADPSPIEAFFGAAISNSIAVTILYPILLAKTRLQASSTSSLQDVIIDAYNGQDAFSVMRRKLQADRNVKPGPRGLYQGLEVQILKGFLSQGVTFLVKGRIEQMIVNAYLRRKHRPA</sequence>
<dbReference type="AlphaFoldDB" id="A0A9P3PKB3"/>
<evidence type="ECO:0000256" key="8">
    <source>
        <dbReference type="PROSITE-ProRule" id="PRU00282"/>
    </source>
</evidence>
<dbReference type="GO" id="GO:0016020">
    <property type="term" value="C:membrane"/>
    <property type="evidence" value="ECO:0007669"/>
    <property type="project" value="UniProtKB-SubCell"/>
</dbReference>
<proteinExistence type="inferred from homology"/>
<keyword evidence="7 8" id="KW-0472">Membrane</keyword>
<feature type="repeat" description="Solcar" evidence="8">
    <location>
        <begin position="118"/>
        <end position="217"/>
    </location>
</feature>
<dbReference type="InterPro" id="IPR018108">
    <property type="entry name" value="MCP_transmembrane"/>
</dbReference>
<evidence type="ECO:0000256" key="1">
    <source>
        <dbReference type="ARBA" id="ARBA00004141"/>
    </source>
</evidence>
<keyword evidence="4 8" id="KW-0812">Transmembrane</keyword>
<feature type="repeat" description="Solcar" evidence="8">
    <location>
        <begin position="5"/>
        <end position="96"/>
    </location>
</feature>
<keyword evidence="3 9" id="KW-0813">Transport</keyword>
<keyword evidence="11" id="KW-1185">Reference proteome</keyword>
<keyword evidence="6" id="KW-1133">Transmembrane helix</keyword>
<dbReference type="Pfam" id="PF00153">
    <property type="entry name" value="Mito_carr"/>
    <property type="match status" value="3"/>
</dbReference>
<keyword evidence="5" id="KW-0677">Repeat</keyword>
<dbReference type="PROSITE" id="PS50920">
    <property type="entry name" value="SOLCAR"/>
    <property type="match status" value="3"/>
</dbReference>
<dbReference type="SUPFAM" id="SSF103506">
    <property type="entry name" value="Mitochondrial carrier"/>
    <property type="match status" value="1"/>
</dbReference>
<dbReference type="Proteomes" id="UP001063166">
    <property type="component" value="Unassembled WGS sequence"/>
</dbReference>
<dbReference type="GO" id="GO:0015217">
    <property type="term" value="F:ADP transmembrane transporter activity"/>
    <property type="evidence" value="ECO:0007669"/>
    <property type="project" value="TreeGrafter"/>
</dbReference>
<dbReference type="InterPro" id="IPR023395">
    <property type="entry name" value="MCP_dom_sf"/>
</dbReference>
<evidence type="ECO:0000256" key="5">
    <source>
        <dbReference type="ARBA" id="ARBA00022737"/>
    </source>
</evidence>
<gene>
    <name evidence="10" type="ORF">LshimejAT787_0408810</name>
</gene>
<reference evidence="10" key="1">
    <citation type="submission" date="2022-07" db="EMBL/GenBank/DDBJ databases">
        <title>The genome of Lyophyllum shimeji provides insight into the initial evolution of ectomycorrhizal fungal genome.</title>
        <authorList>
            <person name="Kobayashi Y."/>
            <person name="Shibata T."/>
            <person name="Hirakawa H."/>
            <person name="Shigenobu S."/>
            <person name="Nishiyama T."/>
            <person name="Yamada A."/>
            <person name="Hasebe M."/>
            <person name="Kawaguchi M."/>
        </authorList>
    </citation>
    <scope>NUCLEOTIDE SEQUENCE</scope>
    <source>
        <strain evidence="10">AT787</strain>
    </source>
</reference>
<dbReference type="PANTHER" id="PTHR45939">
    <property type="entry name" value="PEROXISOMAL MEMBRANE PROTEIN PMP34-RELATED"/>
    <property type="match status" value="1"/>
</dbReference>
<evidence type="ECO:0000256" key="7">
    <source>
        <dbReference type="ARBA" id="ARBA00023136"/>
    </source>
</evidence>
<dbReference type="EMBL" id="BRPK01000004">
    <property type="protein sequence ID" value="GLB37830.1"/>
    <property type="molecule type" value="Genomic_DNA"/>
</dbReference>
<evidence type="ECO:0000256" key="2">
    <source>
        <dbReference type="ARBA" id="ARBA00006375"/>
    </source>
</evidence>
<dbReference type="InterPro" id="IPR052217">
    <property type="entry name" value="Mito/Peroxisomal_Carrier"/>
</dbReference>
<protein>
    <submittedName>
        <fullName evidence="10">Mitochondrial carrier</fullName>
    </submittedName>
</protein>
<evidence type="ECO:0000313" key="10">
    <source>
        <dbReference type="EMBL" id="GLB37830.1"/>
    </source>
</evidence>
<evidence type="ECO:0000256" key="3">
    <source>
        <dbReference type="ARBA" id="ARBA00022448"/>
    </source>
</evidence>
<evidence type="ECO:0000256" key="6">
    <source>
        <dbReference type="ARBA" id="ARBA00022989"/>
    </source>
</evidence>
<comment type="subcellular location">
    <subcellularLocation>
        <location evidence="1">Membrane</location>
        <topology evidence="1">Multi-pass membrane protein</topology>
    </subcellularLocation>
</comment>
<dbReference type="Gene3D" id="1.50.40.10">
    <property type="entry name" value="Mitochondrial carrier domain"/>
    <property type="match status" value="2"/>
</dbReference>
<evidence type="ECO:0000256" key="9">
    <source>
        <dbReference type="RuleBase" id="RU000488"/>
    </source>
</evidence>
<comment type="similarity">
    <text evidence="2 9">Belongs to the mitochondrial carrier (TC 2.A.29) family.</text>
</comment>
<feature type="repeat" description="Solcar" evidence="8">
    <location>
        <begin position="248"/>
        <end position="348"/>
    </location>
</feature>
<comment type="caution">
    <text evidence="10">The sequence shown here is derived from an EMBL/GenBank/DDBJ whole genome shotgun (WGS) entry which is preliminary data.</text>
</comment>
<dbReference type="PANTHER" id="PTHR45939:SF2">
    <property type="entry name" value="CARRIER PROTEIN, PUTATIVE (AFU_ORTHOLOGUE AFUA_2G13870)-RELATED"/>
    <property type="match status" value="1"/>
</dbReference>